<dbReference type="PANTHER" id="PTHR30086:SF20">
    <property type="entry name" value="ARGININE EXPORTER PROTEIN ARGO-RELATED"/>
    <property type="match status" value="1"/>
</dbReference>
<dbReference type="RefSeq" id="WP_201075009.1">
    <property type="nucleotide sequence ID" value="NZ_CP067420.1"/>
</dbReference>
<keyword evidence="3 6" id="KW-0812">Transmembrane</keyword>
<evidence type="ECO:0000256" key="2">
    <source>
        <dbReference type="ARBA" id="ARBA00022475"/>
    </source>
</evidence>
<sequence>MTDPIAFVLAVIGLLATPGPTNTLLAASGAAVGFRRSLHLILAEAAGYLCSILVLAVVLGPATQAWPSFDATLRILCGAYLAYLAWRHWNAVMDGMEVRPVPFARVYVTTLLNPKALVLAFTVVPHLGSGAIAAAAPYLAGLVGLIVLLASCWITVGSWLTAGATGRLRQRWVQRASAGVLGLFAVIISGSAFAG</sequence>
<evidence type="ECO:0000256" key="6">
    <source>
        <dbReference type="SAM" id="Phobius"/>
    </source>
</evidence>
<dbReference type="PANTHER" id="PTHR30086">
    <property type="entry name" value="ARGININE EXPORTER PROTEIN ARGO"/>
    <property type="match status" value="1"/>
</dbReference>
<feature type="transmembrane region" description="Helical" evidence="6">
    <location>
        <begin position="71"/>
        <end position="89"/>
    </location>
</feature>
<keyword evidence="2" id="KW-1003">Cell membrane</keyword>
<feature type="transmembrane region" description="Helical" evidence="6">
    <location>
        <begin position="172"/>
        <end position="194"/>
    </location>
</feature>
<dbReference type="InterPro" id="IPR001123">
    <property type="entry name" value="LeuE-type"/>
</dbReference>
<dbReference type="Proteomes" id="UP000595197">
    <property type="component" value="Chromosome"/>
</dbReference>
<feature type="transmembrane region" description="Helical" evidence="6">
    <location>
        <begin position="36"/>
        <end position="59"/>
    </location>
</feature>
<evidence type="ECO:0000256" key="3">
    <source>
        <dbReference type="ARBA" id="ARBA00022692"/>
    </source>
</evidence>
<evidence type="ECO:0000313" key="8">
    <source>
        <dbReference type="Proteomes" id="UP000595197"/>
    </source>
</evidence>
<evidence type="ECO:0000256" key="4">
    <source>
        <dbReference type="ARBA" id="ARBA00022989"/>
    </source>
</evidence>
<dbReference type="EMBL" id="CP067420">
    <property type="protein sequence ID" value="QQP89135.1"/>
    <property type="molecule type" value="Genomic_DNA"/>
</dbReference>
<evidence type="ECO:0000256" key="5">
    <source>
        <dbReference type="ARBA" id="ARBA00023136"/>
    </source>
</evidence>
<keyword evidence="4 6" id="KW-1133">Transmembrane helix</keyword>
<keyword evidence="5 6" id="KW-0472">Membrane</keyword>
<evidence type="ECO:0000256" key="1">
    <source>
        <dbReference type="ARBA" id="ARBA00004651"/>
    </source>
</evidence>
<reference evidence="7" key="1">
    <citation type="submission" date="2021-02" db="EMBL/GenBank/DDBJ databases">
        <title>Skermanella TT6 skin isolate.</title>
        <authorList>
            <person name="Lee K."/>
            <person name="Ganzorig M."/>
        </authorList>
    </citation>
    <scope>NUCLEOTIDE SEQUENCE</scope>
    <source>
        <strain evidence="7">TT6</strain>
    </source>
</reference>
<comment type="subcellular location">
    <subcellularLocation>
        <location evidence="1">Cell membrane</location>
        <topology evidence="1">Multi-pass membrane protein</topology>
    </subcellularLocation>
</comment>
<keyword evidence="8" id="KW-1185">Reference proteome</keyword>
<dbReference type="Pfam" id="PF01810">
    <property type="entry name" value="LysE"/>
    <property type="match status" value="1"/>
</dbReference>
<name>A0ABX7B5S2_9PROT</name>
<accession>A0ABX7B5S2</accession>
<protein>
    <submittedName>
        <fullName evidence="7">LysE family transporter</fullName>
    </submittedName>
</protein>
<proteinExistence type="predicted"/>
<feature type="transmembrane region" description="Helical" evidence="6">
    <location>
        <begin position="138"/>
        <end position="160"/>
    </location>
</feature>
<gene>
    <name evidence="7" type="ORF">IGS68_24590</name>
</gene>
<evidence type="ECO:0000313" key="7">
    <source>
        <dbReference type="EMBL" id="QQP89135.1"/>
    </source>
</evidence>
<organism evidence="7 8">
    <name type="scientific">Skermanella cutis</name>
    <dbReference type="NCBI Taxonomy" id="2775420"/>
    <lineage>
        <taxon>Bacteria</taxon>
        <taxon>Pseudomonadati</taxon>
        <taxon>Pseudomonadota</taxon>
        <taxon>Alphaproteobacteria</taxon>
        <taxon>Rhodospirillales</taxon>
        <taxon>Azospirillaceae</taxon>
        <taxon>Skermanella</taxon>
    </lineage>
</organism>